<reference evidence="8" key="1">
    <citation type="journal article" date="2022" name="Int. J. Syst. Evol. Microbiol.">
        <title>Cellulosimicrobium protaetiae sp. nov., isolated from the gut of the larva of Protaetia brevitarsis seulensis.</title>
        <authorList>
            <person name="Le Han H."/>
            <person name="Nguyen T.T.H."/>
            <person name="Li Z."/>
            <person name="Shin N.R."/>
            <person name="Kim S.G."/>
        </authorList>
    </citation>
    <scope>NUCLEOTIDE SEQUENCE [LARGE SCALE GENOMIC DNA]</scope>
    <source>
        <strain evidence="8">BI34</strain>
    </source>
</reference>
<evidence type="ECO:0000256" key="2">
    <source>
        <dbReference type="ARBA" id="ARBA00022643"/>
    </source>
</evidence>
<dbReference type="AlphaFoldDB" id="A0A6M5UBN1"/>
<keyword evidence="8" id="KW-1185">Reference proteome</keyword>
<accession>A0A6M5UBN1</accession>
<dbReference type="Proteomes" id="UP000451354">
    <property type="component" value="Chromosome"/>
</dbReference>
<evidence type="ECO:0000256" key="5">
    <source>
        <dbReference type="SAM" id="MobiDB-lite"/>
    </source>
</evidence>
<evidence type="ECO:0000313" key="8">
    <source>
        <dbReference type="Proteomes" id="UP000451354"/>
    </source>
</evidence>
<dbReference type="GO" id="GO:0004497">
    <property type="term" value="F:monooxygenase activity"/>
    <property type="evidence" value="ECO:0007669"/>
    <property type="project" value="UniProtKB-KW"/>
</dbReference>
<keyword evidence="3" id="KW-0560">Oxidoreductase</keyword>
<dbReference type="InterPro" id="IPR011251">
    <property type="entry name" value="Luciferase-like_dom"/>
</dbReference>
<keyword evidence="1" id="KW-0285">Flavoprotein</keyword>
<dbReference type="Pfam" id="PF00296">
    <property type="entry name" value="Bac_luciferase"/>
    <property type="match status" value="1"/>
</dbReference>
<evidence type="ECO:0000256" key="1">
    <source>
        <dbReference type="ARBA" id="ARBA00022630"/>
    </source>
</evidence>
<feature type="region of interest" description="Disordered" evidence="5">
    <location>
        <begin position="303"/>
        <end position="348"/>
    </location>
</feature>
<dbReference type="InterPro" id="IPR036661">
    <property type="entry name" value="Luciferase-like_sf"/>
</dbReference>
<evidence type="ECO:0000256" key="4">
    <source>
        <dbReference type="ARBA" id="ARBA00023033"/>
    </source>
</evidence>
<dbReference type="GO" id="GO:0016705">
    <property type="term" value="F:oxidoreductase activity, acting on paired donors, with incorporation or reduction of molecular oxygen"/>
    <property type="evidence" value="ECO:0007669"/>
    <property type="project" value="InterPro"/>
</dbReference>
<dbReference type="KEGG" id="cprt:FIC82_000125"/>
<keyword evidence="4" id="KW-0503">Monooxygenase</keyword>
<gene>
    <name evidence="7" type="ORF">FIC82_000125</name>
</gene>
<dbReference type="PANTHER" id="PTHR30011">
    <property type="entry name" value="ALKANESULFONATE MONOOXYGENASE-RELATED"/>
    <property type="match status" value="1"/>
</dbReference>
<organism evidence="7 8">
    <name type="scientific">Cellulosimicrobium protaetiae</name>
    <dbReference type="NCBI Taxonomy" id="2587808"/>
    <lineage>
        <taxon>Bacteria</taxon>
        <taxon>Bacillati</taxon>
        <taxon>Actinomycetota</taxon>
        <taxon>Actinomycetes</taxon>
        <taxon>Micrococcales</taxon>
        <taxon>Promicromonosporaceae</taxon>
        <taxon>Cellulosimicrobium</taxon>
    </lineage>
</organism>
<feature type="domain" description="Luciferase-like" evidence="6">
    <location>
        <begin position="18"/>
        <end position="196"/>
    </location>
</feature>
<keyword evidence="2" id="KW-0288">FMN</keyword>
<proteinExistence type="predicted"/>
<name>A0A6M5UBN1_9MICO</name>
<dbReference type="EMBL" id="CP052757">
    <property type="protein sequence ID" value="QJW34841.1"/>
    <property type="molecule type" value="Genomic_DNA"/>
</dbReference>
<dbReference type="Gene3D" id="3.20.20.30">
    <property type="entry name" value="Luciferase-like domain"/>
    <property type="match status" value="1"/>
</dbReference>
<dbReference type="InterPro" id="IPR051260">
    <property type="entry name" value="Diverse_substr_monoxygenases"/>
</dbReference>
<evidence type="ECO:0000259" key="6">
    <source>
        <dbReference type="Pfam" id="PF00296"/>
    </source>
</evidence>
<evidence type="ECO:0000313" key="7">
    <source>
        <dbReference type="EMBL" id="QJW34841.1"/>
    </source>
</evidence>
<protein>
    <submittedName>
        <fullName evidence="7">LLM class flavin-dependent oxidoreductase</fullName>
    </submittedName>
</protein>
<dbReference type="RefSeq" id="WP_154797095.1">
    <property type="nucleotide sequence ID" value="NZ_CP052757.1"/>
</dbReference>
<dbReference type="OrthoDB" id="3265338at2"/>
<evidence type="ECO:0000256" key="3">
    <source>
        <dbReference type="ARBA" id="ARBA00023002"/>
    </source>
</evidence>
<sequence>MVTEVPVTDVLVAVHVDTGEHDDAESLRARVAALDGAGVHALTFAPGPDGGLTAVEAASFAAAWTERVGLVAVVNPVHAEPFHLSNQLSSLDRISRGRAGWWLDVVDDAAHARAHGTEPVGSDDPSALAHDVAEVVEAARLLWDSWEEGALVADRATGRFLDAERVRHVDFVGQRFSVKGPALLPRPPQGHVPVLAEARWLPADARDVTVVRAPGGTDTVGGPALVDVAVTGQPGHVAAAVGRVVDQIARWAAAAVAGTTGASLVGRQDRGHPRPLVVRLVPDRTEEAWAVVGQVLAALHARGLAAPPPGPGRTLRDHLGLERPEGRAGDPTARPAPEHETTTIGARP</sequence>
<feature type="compositionally biased region" description="Basic and acidic residues" evidence="5">
    <location>
        <begin position="314"/>
        <end position="328"/>
    </location>
</feature>
<dbReference type="PANTHER" id="PTHR30011:SF16">
    <property type="entry name" value="C2H2 FINGER DOMAIN TRANSCRIPTION FACTOR (EUROFUNG)-RELATED"/>
    <property type="match status" value="1"/>
</dbReference>
<dbReference type="SUPFAM" id="SSF51679">
    <property type="entry name" value="Bacterial luciferase-like"/>
    <property type="match status" value="1"/>
</dbReference>